<name>A0AAD5M7V2_PYTIN</name>
<dbReference type="InterPro" id="IPR002121">
    <property type="entry name" value="HRDC_dom"/>
</dbReference>
<dbReference type="SMART" id="SM00341">
    <property type="entry name" value="HRDC"/>
    <property type="match status" value="1"/>
</dbReference>
<feature type="compositionally biased region" description="Polar residues" evidence="2">
    <location>
        <begin position="25"/>
        <end position="36"/>
    </location>
</feature>
<gene>
    <name evidence="4" type="ORF">P43SY_005605</name>
</gene>
<dbReference type="Proteomes" id="UP001209570">
    <property type="component" value="Unassembled WGS sequence"/>
</dbReference>
<feature type="domain" description="HRDC" evidence="3">
    <location>
        <begin position="209"/>
        <end position="288"/>
    </location>
</feature>
<evidence type="ECO:0000259" key="3">
    <source>
        <dbReference type="PROSITE" id="PS50967"/>
    </source>
</evidence>
<feature type="region of interest" description="Disordered" evidence="2">
    <location>
        <begin position="182"/>
        <end position="206"/>
    </location>
</feature>
<evidence type="ECO:0000256" key="2">
    <source>
        <dbReference type="SAM" id="MobiDB-lite"/>
    </source>
</evidence>
<feature type="compositionally biased region" description="Polar residues" evidence="2">
    <location>
        <begin position="93"/>
        <end position="103"/>
    </location>
</feature>
<feature type="region of interest" description="Disordered" evidence="2">
    <location>
        <begin position="300"/>
        <end position="387"/>
    </location>
</feature>
<protein>
    <recommendedName>
        <fullName evidence="3">HRDC domain-containing protein</fullName>
    </recommendedName>
</protein>
<keyword evidence="1" id="KW-0175">Coiled coil</keyword>
<dbReference type="InterPro" id="IPR044876">
    <property type="entry name" value="HRDC_dom_sf"/>
</dbReference>
<evidence type="ECO:0000256" key="1">
    <source>
        <dbReference type="SAM" id="Coils"/>
    </source>
</evidence>
<sequence>MRVKKLNVNRPKAKAGEDEGDADAQNTASADSTSTEWAPPGGKTYARSAAPEIIDVGGDSPTDSSATLALQASSSTGESESEYHRQAAMVSGDTGNAPSSSPSWRDRVERRTREAMHRLIVDYLKNLKPNAPAKVLEKLPGLAYRMEDTLLRVANSEAEYCDQTTLPQRLTLIQQTNAKRLLQQQSPAVSPKDKDGTQRLHGTRQPLSEEQARVVFSCLQSWRQKLVNMYGATPWEILPNQILAKVAVYIPSTLQELVICGVTNEQLERFGNSLLQEIQKVMNALNTNATATAHLQVVTSNLSRSASPSGGLKRTSPGSGGRASKNAATSTAKRGHATATGAGNKKRKTTSTAAASASAPTDTSNGSMNSVEQSMGMPSQGGLLPSNSFLTPSPLFMRSLNTPVTTSGIPTSNAVPTSSGLPALLPSGPLPAALASAAAAAAAAAAVASVPSAFNPQQPQQQQQQPPFFPRLQAQGQASHDQDSRMHLLAQGAGQLSKQQDSRSVEVYEKEIQTLRWLLQESQREKSLLEAEVVRLREQLQASSSG</sequence>
<feature type="compositionally biased region" description="Polar residues" evidence="2">
    <location>
        <begin position="365"/>
        <end position="377"/>
    </location>
</feature>
<dbReference type="GO" id="GO:0000166">
    <property type="term" value="F:nucleotide binding"/>
    <property type="evidence" value="ECO:0007669"/>
    <property type="project" value="InterPro"/>
</dbReference>
<feature type="compositionally biased region" description="Low complexity" evidence="2">
    <location>
        <begin position="64"/>
        <end position="76"/>
    </location>
</feature>
<dbReference type="PROSITE" id="PS50967">
    <property type="entry name" value="HRDC"/>
    <property type="match status" value="1"/>
</dbReference>
<dbReference type="Gene3D" id="1.10.150.80">
    <property type="entry name" value="HRDC domain"/>
    <property type="match status" value="1"/>
</dbReference>
<organism evidence="4 5">
    <name type="scientific">Pythium insidiosum</name>
    <name type="common">Pythiosis disease agent</name>
    <dbReference type="NCBI Taxonomy" id="114742"/>
    <lineage>
        <taxon>Eukaryota</taxon>
        <taxon>Sar</taxon>
        <taxon>Stramenopiles</taxon>
        <taxon>Oomycota</taxon>
        <taxon>Peronosporomycetes</taxon>
        <taxon>Pythiales</taxon>
        <taxon>Pythiaceae</taxon>
        <taxon>Pythium</taxon>
    </lineage>
</organism>
<feature type="compositionally biased region" description="Low complexity" evidence="2">
    <location>
        <begin position="350"/>
        <end position="364"/>
    </location>
</feature>
<dbReference type="SUPFAM" id="SSF47819">
    <property type="entry name" value="HRDC-like"/>
    <property type="match status" value="1"/>
</dbReference>
<keyword evidence="5" id="KW-1185">Reference proteome</keyword>
<comment type="caution">
    <text evidence="4">The sequence shown here is derived from an EMBL/GenBank/DDBJ whole genome shotgun (WGS) entry which is preliminary data.</text>
</comment>
<feature type="region of interest" description="Disordered" evidence="2">
    <location>
        <begin position="1"/>
        <end position="109"/>
    </location>
</feature>
<evidence type="ECO:0000313" key="4">
    <source>
        <dbReference type="EMBL" id="KAJ0397748.1"/>
    </source>
</evidence>
<reference evidence="4" key="1">
    <citation type="submission" date="2021-12" db="EMBL/GenBank/DDBJ databases">
        <title>Prjna785345.</title>
        <authorList>
            <person name="Rujirawat T."/>
            <person name="Krajaejun T."/>
        </authorList>
    </citation>
    <scope>NUCLEOTIDE SEQUENCE</scope>
    <source>
        <strain evidence="4">Pi057C3</strain>
    </source>
</reference>
<dbReference type="InterPro" id="IPR010997">
    <property type="entry name" value="HRDC-like_sf"/>
</dbReference>
<proteinExistence type="predicted"/>
<dbReference type="GO" id="GO:0003676">
    <property type="term" value="F:nucleic acid binding"/>
    <property type="evidence" value="ECO:0007669"/>
    <property type="project" value="InterPro"/>
</dbReference>
<dbReference type="EMBL" id="JAKCXM010000239">
    <property type="protein sequence ID" value="KAJ0397748.1"/>
    <property type="molecule type" value="Genomic_DNA"/>
</dbReference>
<evidence type="ECO:0000313" key="5">
    <source>
        <dbReference type="Proteomes" id="UP001209570"/>
    </source>
</evidence>
<dbReference type="Pfam" id="PF00570">
    <property type="entry name" value="HRDC"/>
    <property type="match status" value="1"/>
</dbReference>
<feature type="coiled-coil region" evidence="1">
    <location>
        <begin position="505"/>
        <end position="539"/>
    </location>
</feature>
<accession>A0AAD5M7V2</accession>
<dbReference type="AlphaFoldDB" id="A0AAD5M7V2"/>
<feature type="compositionally biased region" description="Basic residues" evidence="2">
    <location>
        <begin position="1"/>
        <end position="13"/>
    </location>
</feature>